<proteinExistence type="predicted"/>
<feature type="domain" description="bAvd-like" evidence="1">
    <location>
        <begin position="27"/>
        <end position="114"/>
    </location>
</feature>
<dbReference type="InterPro" id="IPR055360">
    <property type="entry name" value="bAvd"/>
</dbReference>
<dbReference type="InterPro" id="IPR036583">
    <property type="entry name" value="23S_rRNA_IVS_sf"/>
</dbReference>
<dbReference type="Pfam" id="PF22296">
    <property type="entry name" value="bAvd"/>
    <property type="match status" value="1"/>
</dbReference>
<name>A0A2H0W3C7_9BACT</name>
<reference evidence="3" key="1">
    <citation type="submission" date="2017-09" db="EMBL/GenBank/DDBJ databases">
        <title>Depth-based differentiation of microbial function through sediment-hosted aquifers and enrichment of novel symbionts in the deep terrestrial subsurface.</title>
        <authorList>
            <person name="Probst A.J."/>
            <person name="Ladd B."/>
            <person name="Jarett J.K."/>
            <person name="Geller-Mcgrath D.E."/>
            <person name="Sieber C.M.K."/>
            <person name="Emerson J.B."/>
            <person name="Anantharaman K."/>
            <person name="Thomas B.C."/>
            <person name="Malmstrom R."/>
            <person name="Stieglmeier M."/>
            <person name="Klingl A."/>
            <person name="Woyke T."/>
            <person name="Ryan C.M."/>
            <person name="Banfield J.F."/>
        </authorList>
    </citation>
    <scope>NUCLEOTIDE SEQUENCE [LARGE SCALE GENOMIC DNA]</scope>
</reference>
<dbReference type="CDD" id="cd16376">
    <property type="entry name" value="Avd_like"/>
    <property type="match status" value="1"/>
</dbReference>
<accession>A0A2H0W3C7</accession>
<dbReference type="SUPFAM" id="SSF158446">
    <property type="entry name" value="IVS-encoded protein-like"/>
    <property type="match status" value="1"/>
</dbReference>
<evidence type="ECO:0000313" key="3">
    <source>
        <dbReference type="Proteomes" id="UP000229056"/>
    </source>
</evidence>
<dbReference type="EMBL" id="PEZY01000012">
    <property type="protein sequence ID" value="PIS05875.1"/>
    <property type="molecule type" value="Genomic_DNA"/>
</dbReference>
<dbReference type="Proteomes" id="UP000229056">
    <property type="component" value="Unassembled WGS sequence"/>
</dbReference>
<organism evidence="2 3">
    <name type="scientific">Candidatus Buchananbacteria bacterium CG10_big_fil_rev_8_21_14_0_10_33_19</name>
    <dbReference type="NCBI Taxonomy" id="1974525"/>
    <lineage>
        <taxon>Bacteria</taxon>
        <taxon>Candidatus Buchananiibacteriota</taxon>
    </lineage>
</organism>
<dbReference type="Gene3D" id="1.20.1440.60">
    <property type="entry name" value="23S rRNA-intervening sequence"/>
    <property type="match status" value="1"/>
</dbReference>
<sequence length="124" mass="14387">MFYPPPSIILPVLQKIKGTYLLWNNYHQTLPKNQRYSLGQKIDMLFIEIIEAVATASFLSRQEKLPYVRRGIQKLDALKILLMILWEIKALDNKKYSILSEPLDEIGRMLGGWNGQLTKQNSPK</sequence>
<evidence type="ECO:0000259" key="1">
    <source>
        <dbReference type="Pfam" id="PF22296"/>
    </source>
</evidence>
<gene>
    <name evidence="2" type="ORF">COT80_03855</name>
</gene>
<dbReference type="AlphaFoldDB" id="A0A2H0W3C7"/>
<comment type="caution">
    <text evidence="2">The sequence shown here is derived from an EMBL/GenBank/DDBJ whole genome shotgun (WGS) entry which is preliminary data.</text>
</comment>
<evidence type="ECO:0000313" key="2">
    <source>
        <dbReference type="EMBL" id="PIS05875.1"/>
    </source>
</evidence>
<protein>
    <recommendedName>
        <fullName evidence="1">bAvd-like domain-containing protein</fullName>
    </recommendedName>
</protein>